<dbReference type="SUPFAM" id="SSF56300">
    <property type="entry name" value="Metallo-dependent phosphatases"/>
    <property type="match status" value="1"/>
</dbReference>
<dbReference type="CDD" id="cd07385">
    <property type="entry name" value="MPP_YkuE_C"/>
    <property type="match status" value="1"/>
</dbReference>
<organism evidence="5 6">
    <name type="scientific">Trichloromonas acetexigens</name>
    <dbReference type="NCBI Taxonomy" id="38815"/>
    <lineage>
        <taxon>Bacteria</taxon>
        <taxon>Pseudomonadati</taxon>
        <taxon>Thermodesulfobacteriota</taxon>
        <taxon>Desulfuromonadia</taxon>
        <taxon>Desulfuromonadales</taxon>
        <taxon>Trichloromonadaceae</taxon>
        <taxon>Trichloromonas</taxon>
    </lineage>
</organism>
<dbReference type="Proteomes" id="UP000317155">
    <property type="component" value="Unassembled WGS sequence"/>
</dbReference>
<dbReference type="GO" id="GO:0009245">
    <property type="term" value="P:lipid A biosynthetic process"/>
    <property type="evidence" value="ECO:0007669"/>
    <property type="project" value="TreeGrafter"/>
</dbReference>
<keyword evidence="2" id="KW-0378">Hydrolase</keyword>
<evidence type="ECO:0000256" key="1">
    <source>
        <dbReference type="ARBA" id="ARBA00022723"/>
    </source>
</evidence>
<comment type="caution">
    <text evidence="5">The sequence shown here is derived from an EMBL/GenBank/DDBJ whole genome shotgun (WGS) entry which is preliminary data.</text>
</comment>
<dbReference type="InterPro" id="IPR051158">
    <property type="entry name" value="Metallophosphoesterase_sf"/>
</dbReference>
<evidence type="ECO:0000313" key="6">
    <source>
        <dbReference type="Proteomes" id="UP000317155"/>
    </source>
</evidence>
<evidence type="ECO:0000259" key="4">
    <source>
        <dbReference type="Pfam" id="PF00149"/>
    </source>
</evidence>
<dbReference type="EMBL" id="VJVV01000016">
    <property type="protein sequence ID" value="TRO78560.1"/>
    <property type="molecule type" value="Genomic_DNA"/>
</dbReference>
<dbReference type="PANTHER" id="PTHR31302">
    <property type="entry name" value="TRANSMEMBRANE PROTEIN WITH METALLOPHOSPHOESTERASE DOMAIN-RELATED"/>
    <property type="match status" value="1"/>
</dbReference>
<dbReference type="AlphaFoldDB" id="A0A550J5Q6"/>
<protein>
    <submittedName>
        <fullName evidence="5">Metallophosphoesterase</fullName>
    </submittedName>
</protein>
<keyword evidence="6" id="KW-1185">Reference proteome</keyword>
<dbReference type="GO" id="GO:0046872">
    <property type="term" value="F:metal ion binding"/>
    <property type="evidence" value="ECO:0007669"/>
    <property type="project" value="UniProtKB-KW"/>
</dbReference>
<dbReference type="Pfam" id="PF00149">
    <property type="entry name" value="Metallophos"/>
    <property type="match status" value="1"/>
</dbReference>
<accession>A0A550J5Q6</accession>
<name>A0A550J5Q6_9BACT</name>
<dbReference type="PANTHER" id="PTHR31302:SF31">
    <property type="entry name" value="PHOSPHODIESTERASE YAEI"/>
    <property type="match status" value="1"/>
</dbReference>
<keyword evidence="1" id="KW-0479">Metal-binding</keyword>
<dbReference type="GO" id="GO:0008758">
    <property type="term" value="F:UDP-2,3-diacylglucosamine hydrolase activity"/>
    <property type="evidence" value="ECO:0007669"/>
    <property type="project" value="TreeGrafter"/>
</dbReference>
<dbReference type="GO" id="GO:0016020">
    <property type="term" value="C:membrane"/>
    <property type="evidence" value="ECO:0007669"/>
    <property type="project" value="GOC"/>
</dbReference>
<dbReference type="Gene3D" id="3.60.21.10">
    <property type="match status" value="1"/>
</dbReference>
<gene>
    <name evidence="5" type="ORF">FL622_15680</name>
</gene>
<feature type="region of interest" description="Disordered" evidence="3">
    <location>
        <begin position="35"/>
        <end position="65"/>
    </location>
</feature>
<reference evidence="5 6" key="1">
    <citation type="submission" date="2019-07" db="EMBL/GenBank/DDBJ databases">
        <title>Insights of Desulfuromonas acetexigens electromicrobiology.</title>
        <authorList>
            <person name="Katuri K."/>
            <person name="Sapireddy V."/>
            <person name="Shaw D.R."/>
            <person name="Saikaly P."/>
        </authorList>
    </citation>
    <scope>NUCLEOTIDE SEQUENCE [LARGE SCALE GENOMIC DNA]</scope>
    <source>
        <strain evidence="5 6">2873</strain>
    </source>
</reference>
<proteinExistence type="predicted"/>
<dbReference type="OrthoDB" id="9780884at2"/>
<evidence type="ECO:0000256" key="2">
    <source>
        <dbReference type="ARBA" id="ARBA00022801"/>
    </source>
</evidence>
<dbReference type="InterPro" id="IPR004843">
    <property type="entry name" value="Calcineurin-like_PHP"/>
</dbReference>
<feature type="compositionally biased region" description="Polar residues" evidence="3">
    <location>
        <begin position="55"/>
        <end position="65"/>
    </location>
</feature>
<dbReference type="InterPro" id="IPR029052">
    <property type="entry name" value="Metallo-depent_PP-like"/>
</dbReference>
<feature type="domain" description="Calcineurin-like phosphoesterase" evidence="4">
    <location>
        <begin position="114"/>
        <end position="274"/>
    </location>
</feature>
<evidence type="ECO:0000313" key="5">
    <source>
        <dbReference type="EMBL" id="TRO78560.1"/>
    </source>
</evidence>
<evidence type="ECO:0000256" key="3">
    <source>
        <dbReference type="SAM" id="MobiDB-lite"/>
    </source>
</evidence>
<sequence>MFGPEPVDFGSDLDDFVHNLKPFLEQVKGFGLEYPRPPQLASSQPKPIPRRPMTTPETTSEKSTLPLTRRRLLTAGTLGLGGLLAGDVLWREPRSFKIEELHLPLVKIPPGRELRLVQISDLHIQAFSDYHRRVAEAVNALKPEAILITGDFLEKDRNLADVRQFLKLLRAPKGIFAVQGNWEYWSRLEGENLRRHFAGVGVTLLIDERFDLEAGDVPLSILGLDYPSPVDHLLKLQQQADPGRVNLLLSHVPAFQHQQLDGRVDLILCGHTHGGQVKIPFVEPFYLPRFSYPFVAGLYRVGPSSTPLYVNRGIGTSVLPVRFLCRPEITLLRLHAA</sequence>